<dbReference type="OrthoDB" id="8775667at2"/>
<dbReference type="AlphaFoldDB" id="A0A2S9H435"/>
<dbReference type="RefSeq" id="WP_133166849.1">
    <property type="nucleotide sequence ID" value="NZ_PUGF01000002.1"/>
</dbReference>
<evidence type="ECO:0000313" key="3">
    <source>
        <dbReference type="Proteomes" id="UP000237839"/>
    </source>
</evidence>
<gene>
    <name evidence="2" type="ORF">S2091_0740</name>
</gene>
<dbReference type="Proteomes" id="UP000237839">
    <property type="component" value="Unassembled WGS sequence"/>
</dbReference>
<dbReference type="EMBL" id="PUGF01000002">
    <property type="protein sequence ID" value="PRC94737.1"/>
    <property type="molecule type" value="Genomic_DNA"/>
</dbReference>
<protein>
    <submittedName>
        <fullName evidence="2">Uncharacterized protein</fullName>
    </submittedName>
</protein>
<evidence type="ECO:0000256" key="1">
    <source>
        <dbReference type="SAM" id="SignalP"/>
    </source>
</evidence>
<comment type="caution">
    <text evidence="2">The sequence shown here is derived from an EMBL/GenBank/DDBJ whole genome shotgun (WGS) entry which is preliminary data.</text>
</comment>
<proteinExistence type="predicted"/>
<name>A0A2S9H435_9BURK</name>
<feature type="chain" id="PRO_5015492443" evidence="1">
    <location>
        <begin position="26"/>
        <end position="175"/>
    </location>
</feature>
<keyword evidence="1" id="KW-0732">Signal</keyword>
<accession>A0A2S9H435</accession>
<reference evidence="2 3" key="1">
    <citation type="submission" date="2018-02" db="EMBL/GenBank/DDBJ databases">
        <title>Solimicrobium silvestre gen. nov., sp. nov., isolated from alpine forest soil.</title>
        <authorList>
            <person name="Margesin R."/>
            <person name="Albuquerque L."/>
            <person name="Zhang D.-C."/>
            <person name="Froufe H.J.C."/>
            <person name="Severino R."/>
            <person name="Roxo I."/>
            <person name="Egas C."/>
            <person name="Da Costa M.S."/>
        </authorList>
    </citation>
    <scope>NUCLEOTIDE SEQUENCE [LARGE SCALE GENOMIC DNA]</scope>
    <source>
        <strain evidence="2 3">S20-91</strain>
    </source>
</reference>
<organism evidence="2 3">
    <name type="scientific">Solimicrobium silvestre</name>
    <dbReference type="NCBI Taxonomy" id="2099400"/>
    <lineage>
        <taxon>Bacteria</taxon>
        <taxon>Pseudomonadati</taxon>
        <taxon>Pseudomonadota</taxon>
        <taxon>Betaproteobacteria</taxon>
        <taxon>Burkholderiales</taxon>
        <taxon>Oxalobacteraceae</taxon>
        <taxon>Solimicrobium</taxon>
    </lineage>
</organism>
<evidence type="ECO:0000313" key="2">
    <source>
        <dbReference type="EMBL" id="PRC94737.1"/>
    </source>
</evidence>
<keyword evidence="3" id="KW-1185">Reference proteome</keyword>
<feature type="signal peptide" evidence="1">
    <location>
        <begin position="1"/>
        <end position="25"/>
    </location>
</feature>
<sequence>MQFKNNWYVLSSIVVLAIGTFDAQAQTNHSFLKTDSLMCDGWTVSIRSICSASVNGAVPHCTQKLTFKTAIGDDYSVNYEPDPVQHKDEPFVSQLSCNPGENKHYVVAHSGNFANCSTCEWIDVFTLHGDLIGSTPSIVRALKLPRKKLSRSFESLLGEPLKNELISIDRTYSEK</sequence>